<organism evidence="1 2">
    <name type="scientific">Persea americana</name>
    <name type="common">Avocado</name>
    <dbReference type="NCBI Taxonomy" id="3435"/>
    <lineage>
        <taxon>Eukaryota</taxon>
        <taxon>Viridiplantae</taxon>
        <taxon>Streptophyta</taxon>
        <taxon>Embryophyta</taxon>
        <taxon>Tracheophyta</taxon>
        <taxon>Spermatophyta</taxon>
        <taxon>Magnoliopsida</taxon>
        <taxon>Magnoliidae</taxon>
        <taxon>Laurales</taxon>
        <taxon>Lauraceae</taxon>
        <taxon>Persea</taxon>
    </lineage>
</organism>
<proteinExistence type="predicted"/>
<name>A0ACC2LTC7_PERAE</name>
<accession>A0ACC2LTC7</accession>
<sequence length="441" mass="50506">MWEDVVKVRTMMEKRGLKKTPGCSFIELKNEVHTFYSGSTSHPQTKMIYAKLEALVDEIKAFGYVPITNSIHDVEDDVKEKQLNTHSEKLAIAFGLINTIPGTTIQIRKNLRVCGDCHDATKFISLVTDREIIVRDMHRFHHFKGGLCSCNDYWRSWSLKKLNCYCTAIYCWLVTGKQTPPVIPSVENPNFVGDDESGTGGIVIEEHVLEFLLMRNHSEEADNPVPRTISNLLVHIIDTYMDHLQDIVTELEMELDTVKLDLDEGGFALKKEMLDSRRFPKMHLNLQRLLQVVAHGEQVFPRVKEKCATKVRADKPEALLPFNTFSDLSSIVYHNWDIWTWQTDPALKDGFRNVQFICAVMVVLLLLFFAFPNIYTRISAWRQRRSLRRIREIRPGLSSLPSTCWKEDIIFPGNLMCGVQIDGTNGGFSWAALRGRQEGTS</sequence>
<reference evidence="1 2" key="1">
    <citation type="journal article" date="2022" name="Hortic Res">
        <title>A haplotype resolved chromosomal level avocado genome allows analysis of novel avocado genes.</title>
        <authorList>
            <person name="Nath O."/>
            <person name="Fletcher S.J."/>
            <person name="Hayward A."/>
            <person name="Shaw L.M."/>
            <person name="Masouleh A.K."/>
            <person name="Furtado A."/>
            <person name="Henry R.J."/>
            <person name="Mitter N."/>
        </authorList>
    </citation>
    <scope>NUCLEOTIDE SEQUENCE [LARGE SCALE GENOMIC DNA]</scope>
    <source>
        <strain evidence="2">cv. Hass</strain>
    </source>
</reference>
<protein>
    <submittedName>
        <fullName evidence="1">Uncharacterized protein</fullName>
    </submittedName>
</protein>
<evidence type="ECO:0000313" key="1">
    <source>
        <dbReference type="EMBL" id="KAJ8636377.1"/>
    </source>
</evidence>
<dbReference type="Proteomes" id="UP001234297">
    <property type="component" value="Chromosome 3"/>
</dbReference>
<dbReference type="EMBL" id="CM056811">
    <property type="protein sequence ID" value="KAJ8636377.1"/>
    <property type="molecule type" value="Genomic_DNA"/>
</dbReference>
<comment type="caution">
    <text evidence="1">The sequence shown here is derived from an EMBL/GenBank/DDBJ whole genome shotgun (WGS) entry which is preliminary data.</text>
</comment>
<keyword evidence="2" id="KW-1185">Reference proteome</keyword>
<evidence type="ECO:0000313" key="2">
    <source>
        <dbReference type="Proteomes" id="UP001234297"/>
    </source>
</evidence>
<gene>
    <name evidence="1" type="ORF">MRB53_010644</name>
</gene>